<dbReference type="PANTHER" id="PTHR14819:SF25">
    <property type="entry name" value="CHROMOSOME UNDETERMINED SCAFFOLD_52, WHOLE GENOME SHOTGUN SEQUENCE"/>
    <property type="match status" value="1"/>
</dbReference>
<sequence>MAIWEKEGIVTETDVDTLLEILEDLEIYEALNLVKSYQELLTEGSTEVTTTVCSTPTGERTALLTFMSFTEISFGKDDESLVALILSNNEGIGSTVSTESIEVPNQRQRKGYVKSDGELRTSLRAGEVLTTPSSKSRQVTHTGKMMCNTLQLLGIGQQDGKRLTIIDSMTLDRIHLFEDTISPVNVVMGFLTRLISYDYRSIRLFKELEEPNLVLSAVPSQHPNSNPSSFGSTKPVRLSCRDIVYGILMHCNPFLKQELLSKLSECQLAVPIILPDLSQNSLSFLLWGIQKISKAWQDPVSSVVNEVNVTHYPFPVVAAVRFAKPACSKSNILNKILGSVQGNDEHPYFCSQEQDVVPSILSKGTIEAVWYLPSGRKSRKHTLETELCFLNLRGDALDLPEQVQFLCYCATVILVFVNKTDVQKMLGQLNEITRKSKVLLILSSNGTSVSRCKEDEYLIAIKQTGANVVDTSTLSSIDVSENICYQMKGLLKKGSHSH</sequence>
<dbReference type="Proteomes" id="UP000230750">
    <property type="component" value="Unassembled WGS sequence"/>
</dbReference>
<dbReference type="EMBL" id="MRZV01001979">
    <property type="protein sequence ID" value="PIK35134.1"/>
    <property type="molecule type" value="Genomic_DNA"/>
</dbReference>
<accession>A0A2G8JH94</accession>
<dbReference type="InterPro" id="IPR057365">
    <property type="entry name" value="URGCP"/>
</dbReference>
<keyword evidence="3" id="KW-1185">Reference proteome</keyword>
<evidence type="ECO:0000313" key="3">
    <source>
        <dbReference type="Proteomes" id="UP000230750"/>
    </source>
</evidence>
<dbReference type="OrthoDB" id="1597724at2759"/>
<evidence type="ECO:0000313" key="2">
    <source>
        <dbReference type="EMBL" id="PIK35134.1"/>
    </source>
</evidence>
<protein>
    <recommendedName>
        <fullName evidence="1">Up-regulator of cell proliferation-like domain-containing protein</fullName>
    </recommendedName>
</protein>
<dbReference type="PANTHER" id="PTHR14819">
    <property type="entry name" value="GTP-BINDING"/>
    <property type="match status" value="1"/>
</dbReference>
<organism evidence="2 3">
    <name type="scientific">Stichopus japonicus</name>
    <name type="common">Sea cucumber</name>
    <dbReference type="NCBI Taxonomy" id="307972"/>
    <lineage>
        <taxon>Eukaryota</taxon>
        <taxon>Metazoa</taxon>
        <taxon>Echinodermata</taxon>
        <taxon>Eleutherozoa</taxon>
        <taxon>Echinozoa</taxon>
        <taxon>Holothuroidea</taxon>
        <taxon>Aspidochirotacea</taxon>
        <taxon>Aspidochirotida</taxon>
        <taxon>Stichopodidae</taxon>
        <taxon>Apostichopus</taxon>
    </lineage>
</organism>
<feature type="domain" description="Up-regulator of cell proliferation-like" evidence="1">
    <location>
        <begin position="241"/>
        <end position="496"/>
    </location>
</feature>
<dbReference type="AlphaFoldDB" id="A0A2G8JH94"/>
<dbReference type="InterPro" id="IPR052986">
    <property type="entry name" value="VLIG_GTPase"/>
</dbReference>
<gene>
    <name evidence="2" type="ORF">BSL78_28037</name>
</gene>
<reference evidence="2 3" key="1">
    <citation type="journal article" date="2017" name="PLoS Biol.">
        <title>The sea cucumber genome provides insights into morphological evolution and visceral regeneration.</title>
        <authorList>
            <person name="Zhang X."/>
            <person name="Sun L."/>
            <person name="Yuan J."/>
            <person name="Sun Y."/>
            <person name="Gao Y."/>
            <person name="Zhang L."/>
            <person name="Li S."/>
            <person name="Dai H."/>
            <person name="Hamel J.F."/>
            <person name="Liu C."/>
            <person name="Yu Y."/>
            <person name="Liu S."/>
            <person name="Lin W."/>
            <person name="Guo K."/>
            <person name="Jin S."/>
            <person name="Xu P."/>
            <person name="Storey K.B."/>
            <person name="Huan P."/>
            <person name="Zhang T."/>
            <person name="Zhou Y."/>
            <person name="Zhang J."/>
            <person name="Lin C."/>
            <person name="Li X."/>
            <person name="Xing L."/>
            <person name="Huo D."/>
            <person name="Sun M."/>
            <person name="Wang L."/>
            <person name="Mercier A."/>
            <person name="Li F."/>
            <person name="Yang H."/>
            <person name="Xiang J."/>
        </authorList>
    </citation>
    <scope>NUCLEOTIDE SEQUENCE [LARGE SCALE GENOMIC DNA]</scope>
    <source>
        <strain evidence="2">Shaxun</strain>
        <tissue evidence="2">Muscle</tissue>
    </source>
</reference>
<comment type="caution">
    <text evidence="2">The sequence shown here is derived from an EMBL/GenBank/DDBJ whole genome shotgun (WGS) entry which is preliminary data.</text>
</comment>
<evidence type="ECO:0000259" key="1">
    <source>
        <dbReference type="Pfam" id="PF25496"/>
    </source>
</evidence>
<dbReference type="STRING" id="307972.A0A2G8JH94"/>
<name>A0A2G8JH94_STIJA</name>
<proteinExistence type="predicted"/>
<dbReference type="Pfam" id="PF25496">
    <property type="entry name" value="URGCP"/>
    <property type="match status" value="1"/>
</dbReference>